<dbReference type="OrthoDB" id="5367052at2759"/>
<accession>N1PQV4</accession>
<feature type="region of interest" description="Disordered" evidence="1">
    <location>
        <begin position="1"/>
        <end position="23"/>
    </location>
</feature>
<proteinExistence type="predicted"/>
<reference evidence="3" key="1">
    <citation type="journal article" date="2012" name="PLoS Genet.">
        <title>The genomes of the fungal plant pathogens Cladosporium fulvum and Dothistroma septosporum reveal adaptation to different hosts and lifestyles but also signatures of common ancestry.</title>
        <authorList>
            <person name="de Wit P.J.G.M."/>
            <person name="van der Burgt A."/>
            <person name="Oekmen B."/>
            <person name="Stergiopoulos I."/>
            <person name="Abd-Elsalam K.A."/>
            <person name="Aerts A.L."/>
            <person name="Bahkali A.H."/>
            <person name="Beenen H.G."/>
            <person name="Chettri P."/>
            <person name="Cox M.P."/>
            <person name="Datema E."/>
            <person name="de Vries R.P."/>
            <person name="Dhillon B."/>
            <person name="Ganley A.R."/>
            <person name="Griffiths S.A."/>
            <person name="Guo Y."/>
            <person name="Hamelin R.C."/>
            <person name="Henrissat B."/>
            <person name="Kabir M.S."/>
            <person name="Jashni M.K."/>
            <person name="Kema G."/>
            <person name="Klaubauf S."/>
            <person name="Lapidus A."/>
            <person name="Levasseur A."/>
            <person name="Lindquist E."/>
            <person name="Mehrabi R."/>
            <person name="Ohm R.A."/>
            <person name="Owen T.J."/>
            <person name="Salamov A."/>
            <person name="Schwelm A."/>
            <person name="Schijlen E."/>
            <person name="Sun H."/>
            <person name="van den Burg H.A."/>
            <person name="van Ham R.C.H.J."/>
            <person name="Zhang S."/>
            <person name="Goodwin S.B."/>
            <person name="Grigoriev I.V."/>
            <person name="Collemare J."/>
            <person name="Bradshaw R.E."/>
        </authorList>
    </citation>
    <scope>NUCLEOTIDE SEQUENCE [LARGE SCALE GENOMIC DNA]</scope>
    <source>
        <strain evidence="3">NZE10 / CBS 128990</strain>
    </source>
</reference>
<dbReference type="EMBL" id="KB446538">
    <property type="protein sequence ID" value="EME45323.1"/>
    <property type="molecule type" value="Genomic_DNA"/>
</dbReference>
<dbReference type="PANTHER" id="PTHR40636">
    <property type="entry name" value="CSBD-LIKE DOMAIN-CONTAINING PROTEIN"/>
    <property type="match status" value="1"/>
</dbReference>
<dbReference type="OMA" id="DSTWDHR"/>
<dbReference type="PANTHER" id="PTHR40636:SF1">
    <property type="entry name" value="CSBD-LIKE DOMAIN-CONTAINING PROTEIN"/>
    <property type="match status" value="1"/>
</dbReference>
<name>N1PQV4_DOTSN</name>
<organism evidence="2 3">
    <name type="scientific">Dothistroma septosporum (strain NZE10 / CBS 128990)</name>
    <name type="common">Red band needle blight fungus</name>
    <name type="synonym">Mycosphaerella pini</name>
    <dbReference type="NCBI Taxonomy" id="675120"/>
    <lineage>
        <taxon>Eukaryota</taxon>
        <taxon>Fungi</taxon>
        <taxon>Dikarya</taxon>
        <taxon>Ascomycota</taxon>
        <taxon>Pezizomycotina</taxon>
        <taxon>Dothideomycetes</taxon>
        <taxon>Dothideomycetidae</taxon>
        <taxon>Mycosphaerellales</taxon>
        <taxon>Mycosphaerellaceae</taxon>
        <taxon>Dothistroma</taxon>
    </lineage>
</organism>
<gene>
    <name evidence="2" type="ORF">DOTSEDRAFT_52630</name>
</gene>
<evidence type="ECO:0000256" key="1">
    <source>
        <dbReference type="SAM" id="MobiDB-lite"/>
    </source>
</evidence>
<dbReference type="HOGENOM" id="CLU_167691_1_0_1"/>
<protein>
    <submittedName>
        <fullName evidence="2">Uncharacterized protein</fullName>
    </submittedName>
</protein>
<keyword evidence="3" id="KW-1185">Reference proteome</keyword>
<sequence length="106" mass="10281">MAKDTPKQTQQSSSSGATVSGALTGVTGTVGAVVGGVTRTTGGLVAAVGRGAGGTINSATGTEPLGNGIQTVTDGFNYGVSAVSRGLEDVSAGKRPGSTDSTWDHR</sequence>
<evidence type="ECO:0000313" key="2">
    <source>
        <dbReference type="EMBL" id="EME45323.1"/>
    </source>
</evidence>
<dbReference type="Proteomes" id="UP000016933">
    <property type="component" value="Unassembled WGS sequence"/>
</dbReference>
<dbReference type="AlphaFoldDB" id="N1PQV4"/>
<dbReference type="eggNOG" id="ENOG502STPC">
    <property type="taxonomic scope" value="Eukaryota"/>
</dbReference>
<reference evidence="2 3" key="2">
    <citation type="journal article" date="2012" name="PLoS Pathog.">
        <title>Diverse lifestyles and strategies of plant pathogenesis encoded in the genomes of eighteen Dothideomycetes fungi.</title>
        <authorList>
            <person name="Ohm R.A."/>
            <person name="Feau N."/>
            <person name="Henrissat B."/>
            <person name="Schoch C.L."/>
            <person name="Horwitz B.A."/>
            <person name="Barry K.W."/>
            <person name="Condon B.J."/>
            <person name="Copeland A.C."/>
            <person name="Dhillon B."/>
            <person name="Glaser F."/>
            <person name="Hesse C.N."/>
            <person name="Kosti I."/>
            <person name="LaButti K."/>
            <person name="Lindquist E.A."/>
            <person name="Lucas S."/>
            <person name="Salamov A.A."/>
            <person name="Bradshaw R.E."/>
            <person name="Ciuffetti L."/>
            <person name="Hamelin R.C."/>
            <person name="Kema G.H.J."/>
            <person name="Lawrence C."/>
            <person name="Scott J.A."/>
            <person name="Spatafora J.W."/>
            <person name="Turgeon B.G."/>
            <person name="de Wit P.J.G.M."/>
            <person name="Zhong S."/>
            <person name="Goodwin S.B."/>
            <person name="Grigoriev I.V."/>
        </authorList>
    </citation>
    <scope>NUCLEOTIDE SEQUENCE [LARGE SCALE GENOMIC DNA]</scope>
    <source>
        <strain evidence="3">NZE10 / CBS 128990</strain>
    </source>
</reference>
<feature type="region of interest" description="Disordered" evidence="1">
    <location>
        <begin position="86"/>
        <end position="106"/>
    </location>
</feature>
<evidence type="ECO:0000313" key="3">
    <source>
        <dbReference type="Proteomes" id="UP000016933"/>
    </source>
</evidence>